<dbReference type="InterPro" id="IPR032812">
    <property type="entry name" value="SbsA_Ig"/>
</dbReference>
<feature type="domain" description="SbsA Ig-like" evidence="4">
    <location>
        <begin position="32"/>
        <end position="133"/>
    </location>
</feature>
<sequence>MFVRAELLALLALVALLESCAAVAPPLGGPRDRTPPRRISSSPDSAARNVSQKFVRLNFSEPVVTKELSKNLLITPQLPPDNPYKLREDRNSITLLFDKPLDPNTTYSFNFREGVVDITEGLPARNAYLNFSTGAVLDSGKVSGVVTDVLTAKPVTGASVGLYRETDTVGVKRGRPYYTVLTDKDGKFNLSFLKDGQYKIYALADKNNNGRYDAGEKIAYLPAPITIAGSTGTPVPLVLTYPDRRPPLLTTRTPSPTQLRLSFNEGLRAATLVTLGTSPAPAALAEAMLLADRGRSLVLFKTPEVGDGRYLLTMTDSTGNVGHDTLQVKFPVPPATAKKTANPPLYSVEGNPRAVFPEGQVKFLFAVPVRIAAGSPFGTLVEDSVKRRPLRLPADGALSPDRTELTVRFNTKARKRLEILLDSAAITVVTGQALRLRPLRLGISEQDISTSLSGTITTKEKHFELQLLNDKLQVVTSLFSPKGSYLFADIPPGIYYLRVLIDSDGDGQWRNGDPNLLLPHEPVYLNPKPQQVRAGFDIVEPLSF</sequence>
<dbReference type="InterPro" id="IPR013784">
    <property type="entry name" value="Carb-bd-like_fold"/>
</dbReference>
<dbReference type="Pfam" id="PF13205">
    <property type="entry name" value="Big_5"/>
    <property type="match status" value="1"/>
</dbReference>
<proteinExistence type="predicted"/>
<reference evidence="5" key="1">
    <citation type="submission" date="2020-09" db="EMBL/GenBank/DDBJ databases">
        <authorList>
            <person name="Kim M.K."/>
        </authorList>
    </citation>
    <scope>NUCLEOTIDE SEQUENCE</scope>
    <source>
        <strain evidence="5">BT664</strain>
    </source>
</reference>
<dbReference type="Gene3D" id="2.60.40.1120">
    <property type="entry name" value="Carboxypeptidase-like, regulatory domain"/>
    <property type="match status" value="1"/>
</dbReference>
<accession>A0A927BGM5</accession>
<dbReference type="Proteomes" id="UP000612233">
    <property type="component" value="Unassembled WGS sequence"/>
</dbReference>
<name>A0A927BGM5_9BACT</name>
<evidence type="ECO:0000313" key="5">
    <source>
        <dbReference type="EMBL" id="MBD2769819.1"/>
    </source>
</evidence>
<dbReference type="AlphaFoldDB" id="A0A927BGM5"/>
<evidence type="ECO:0000256" key="3">
    <source>
        <dbReference type="SAM" id="SignalP"/>
    </source>
</evidence>
<dbReference type="EMBL" id="JACXAD010000023">
    <property type="protein sequence ID" value="MBD2769819.1"/>
    <property type="molecule type" value="Genomic_DNA"/>
</dbReference>
<evidence type="ECO:0000313" key="6">
    <source>
        <dbReference type="Proteomes" id="UP000612233"/>
    </source>
</evidence>
<feature type="chain" id="PRO_5036791538" evidence="3">
    <location>
        <begin position="25"/>
        <end position="544"/>
    </location>
</feature>
<keyword evidence="6" id="KW-1185">Reference proteome</keyword>
<keyword evidence="1 3" id="KW-0732">Signal</keyword>
<evidence type="ECO:0000259" key="4">
    <source>
        <dbReference type="Pfam" id="PF13205"/>
    </source>
</evidence>
<evidence type="ECO:0000256" key="2">
    <source>
        <dbReference type="SAM" id="MobiDB-lite"/>
    </source>
</evidence>
<dbReference type="SUPFAM" id="SSF49452">
    <property type="entry name" value="Starch-binding domain-like"/>
    <property type="match status" value="1"/>
</dbReference>
<protein>
    <submittedName>
        <fullName evidence="5">Ig-like domain-containing protein</fullName>
    </submittedName>
</protein>
<comment type="caution">
    <text evidence="5">The sequence shown here is derived from an EMBL/GenBank/DDBJ whole genome shotgun (WGS) entry which is preliminary data.</text>
</comment>
<evidence type="ECO:0000256" key="1">
    <source>
        <dbReference type="ARBA" id="ARBA00022729"/>
    </source>
</evidence>
<dbReference type="GO" id="GO:0030246">
    <property type="term" value="F:carbohydrate binding"/>
    <property type="evidence" value="ECO:0007669"/>
    <property type="project" value="InterPro"/>
</dbReference>
<feature type="region of interest" description="Disordered" evidence="2">
    <location>
        <begin position="25"/>
        <end position="47"/>
    </location>
</feature>
<organism evidence="5 6">
    <name type="scientific">Hymenobacter montanus</name>
    <dbReference type="NCBI Taxonomy" id="2771359"/>
    <lineage>
        <taxon>Bacteria</taxon>
        <taxon>Pseudomonadati</taxon>
        <taxon>Bacteroidota</taxon>
        <taxon>Cytophagia</taxon>
        <taxon>Cytophagales</taxon>
        <taxon>Hymenobacteraceae</taxon>
        <taxon>Hymenobacter</taxon>
    </lineage>
</organism>
<feature type="signal peptide" evidence="3">
    <location>
        <begin position="1"/>
        <end position="24"/>
    </location>
</feature>
<gene>
    <name evidence="5" type="ORF">IC235_18170</name>
</gene>